<dbReference type="PANTHER" id="PTHR11960:SF8">
    <property type="entry name" value="EUKARYOTIC TRANSLATION INITIATION FACTOR 4E1-RELATED"/>
    <property type="match status" value="1"/>
</dbReference>
<dbReference type="Proteomes" id="UP000728032">
    <property type="component" value="Unassembled WGS sequence"/>
</dbReference>
<dbReference type="PROSITE" id="PS00813">
    <property type="entry name" value="IF4E"/>
    <property type="match status" value="1"/>
</dbReference>
<keyword evidence="5 7" id="KW-0648">Protein biosynthesis</keyword>
<dbReference type="InterPro" id="IPR019770">
    <property type="entry name" value="TIF_eIF_4E_CS"/>
</dbReference>
<protein>
    <recommendedName>
        <fullName evidence="6">eIF-4F 25 kDa subunit</fullName>
    </recommendedName>
</protein>
<comment type="similarity">
    <text evidence="1 7">Belongs to the eukaryotic initiation factor 4E family.</text>
</comment>
<keyword evidence="2 7" id="KW-0396">Initiation factor</keyword>
<dbReference type="GO" id="GO:0000340">
    <property type="term" value="F:RNA 7-methylguanosine cap binding"/>
    <property type="evidence" value="ECO:0007669"/>
    <property type="project" value="UniProtKB-ARBA"/>
</dbReference>
<dbReference type="PANTHER" id="PTHR11960">
    <property type="entry name" value="EUKARYOTIC TRANSLATION INITIATION FACTOR 4E RELATED"/>
    <property type="match status" value="1"/>
</dbReference>
<dbReference type="GO" id="GO:0003743">
    <property type="term" value="F:translation initiation factor activity"/>
    <property type="evidence" value="ECO:0007669"/>
    <property type="project" value="UniProtKB-KW"/>
</dbReference>
<name>A0A7R9LV06_9ACAR</name>
<keyword evidence="3" id="KW-0810">Translation regulation</keyword>
<dbReference type="Pfam" id="PF01652">
    <property type="entry name" value="IF4E"/>
    <property type="match status" value="1"/>
</dbReference>
<proteinExistence type="inferred from homology"/>
<evidence type="ECO:0000256" key="7">
    <source>
        <dbReference type="RuleBase" id="RU004374"/>
    </source>
</evidence>
<dbReference type="GO" id="GO:0016281">
    <property type="term" value="C:eukaryotic translation initiation factor 4F complex"/>
    <property type="evidence" value="ECO:0007669"/>
    <property type="project" value="TreeGrafter"/>
</dbReference>
<accession>A0A7R9LV06</accession>
<evidence type="ECO:0000256" key="1">
    <source>
        <dbReference type="ARBA" id="ARBA00009860"/>
    </source>
</evidence>
<evidence type="ECO:0000256" key="3">
    <source>
        <dbReference type="ARBA" id="ARBA00022845"/>
    </source>
</evidence>
<evidence type="ECO:0000256" key="4">
    <source>
        <dbReference type="ARBA" id="ARBA00022884"/>
    </source>
</evidence>
<dbReference type="EMBL" id="OC917971">
    <property type="protein sequence ID" value="CAD7648399.1"/>
    <property type="molecule type" value="Genomic_DNA"/>
</dbReference>
<evidence type="ECO:0000256" key="6">
    <source>
        <dbReference type="ARBA" id="ARBA00032656"/>
    </source>
</evidence>
<dbReference type="InterPro" id="IPR001040">
    <property type="entry name" value="TIF_eIF_4E"/>
</dbReference>
<evidence type="ECO:0000313" key="9">
    <source>
        <dbReference type="EMBL" id="CAD7648399.1"/>
    </source>
</evidence>
<reference evidence="9" key="1">
    <citation type="submission" date="2020-11" db="EMBL/GenBank/DDBJ databases">
        <authorList>
            <person name="Tran Van P."/>
        </authorList>
    </citation>
    <scope>NUCLEOTIDE SEQUENCE</scope>
</reference>
<evidence type="ECO:0000256" key="5">
    <source>
        <dbReference type="ARBA" id="ARBA00022917"/>
    </source>
</evidence>
<keyword evidence="10" id="KW-1185">Reference proteome</keyword>
<sequence>MASDTKAVEVATKSESKGEGSGESQEVIPKHPLQNQWQLWYFRPGARGSAWEDNLLDVTHFDTVEDFWALYNHIELASHLNAGSDYSIFKQGIRPMWEDDRNKAGGRWLFTFGKRGPGNREGGREIDKTWLEVLLCLIGEAFGDDSDQICGAVINIRGKMDKISVWTNDYQNKGSILNIGRILKQRTGYPQSISFEAHSDTIVKTGSMAKHLYQL</sequence>
<dbReference type="InterPro" id="IPR023398">
    <property type="entry name" value="TIF_eIF4e-like"/>
</dbReference>
<keyword evidence="4 7" id="KW-0694">RNA-binding</keyword>
<evidence type="ECO:0000256" key="2">
    <source>
        <dbReference type="ARBA" id="ARBA00022540"/>
    </source>
</evidence>
<feature type="region of interest" description="Disordered" evidence="8">
    <location>
        <begin position="1"/>
        <end position="27"/>
    </location>
</feature>
<dbReference type="GO" id="GO:0006417">
    <property type="term" value="P:regulation of translation"/>
    <property type="evidence" value="ECO:0007669"/>
    <property type="project" value="UniProtKB-KW"/>
</dbReference>
<dbReference type="OrthoDB" id="590761at2759"/>
<evidence type="ECO:0000313" key="10">
    <source>
        <dbReference type="Proteomes" id="UP000728032"/>
    </source>
</evidence>
<dbReference type="Gene3D" id="3.30.760.10">
    <property type="entry name" value="RNA Cap, Translation Initiation Factor Eif4e"/>
    <property type="match status" value="1"/>
</dbReference>
<dbReference type="SUPFAM" id="SSF55418">
    <property type="entry name" value="eIF4e-like"/>
    <property type="match status" value="1"/>
</dbReference>
<dbReference type="EMBL" id="CAJPVJ010003146">
    <property type="protein sequence ID" value="CAG2167223.1"/>
    <property type="molecule type" value="Genomic_DNA"/>
</dbReference>
<evidence type="ECO:0000256" key="8">
    <source>
        <dbReference type="SAM" id="MobiDB-lite"/>
    </source>
</evidence>
<dbReference type="AlphaFoldDB" id="A0A7R9LV06"/>
<gene>
    <name evidence="9" type="ORF">ONB1V03_LOCUS6735</name>
</gene>
<organism evidence="9">
    <name type="scientific">Oppiella nova</name>
    <dbReference type="NCBI Taxonomy" id="334625"/>
    <lineage>
        <taxon>Eukaryota</taxon>
        <taxon>Metazoa</taxon>
        <taxon>Ecdysozoa</taxon>
        <taxon>Arthropoda</taxon>
        <taxon>Chelicerata</taxon>
        <taxon>Arachnida</taxon>
        <taxon>Acari</taxon>
        <taxon>Acariformes</taxon>
        <taxon>Sarcoptiformes</taxon>
        <taxon>Oribatida</taxon>
        <taxon>Brachypylina</taxon>
        <taxon>Oppioidea</taxon>
        <taxon>Oppiidae</taxon>
        <taxon>Oppiella</taxon>
    </lineage>
</organism>